<name>A0A232M5I1_9EURO</name>
<organism evidence="8 9">
    <name type="scientific">Elaphomyces granulatus</name>
    <dbReference type="NCBI Taxonomy" id="519963"/>
    <lineage>
        <taxon>Eukaryota</taxon>
        <taxon>Fungi</taxon>
        <taxon>Dikarya</taxon>
        <taxon>Ascomycota</taxon>
        <taxon>Pezizomycotina</taxon>
        <taxon>Eurotiomycetes</taxon>
        <taxon>Eurotiomycetidae</taxon>
        <taxon>Eurotiales</taxon>
        <taxon>Elaphomycetaceae</taxon>
        <taxon>Elaphomyces</taxon>
    </lineage>
</organism>
<dbReference type="Pfam" id="PF05602">
    <property type="entry name" value="CLPTM1"/>
    <property type="match status" value="1"/>
</dbReference>
<dbReference type="InterPro" id="IPR008429">
    <property type="entry name" value="CLPTM1"/>
</dbReference>
<feature type="transmembrane region" description="Helical" evidence="7">
    <location>
        <begin position="342"/>
        <end position="363"/>
    </location>
</feature>
<comment type="caution">
    <text evidence="8">The sequence shown here is derived from an EMBL/GenBank/DDBJ whole genome shotgun (WGS) entry which is preliminary data.</text>
</comment>
<dbReference type="EMBL" id="NPHW01002370">
    <property type="protein sequence ID" value="OXV11653.1"/>
    <property type="molecule type" value="Genomic_DNA"/>
</dbReference>
<feature type="region of interest" description="Disordered" evidence="6">
    <location>
        <begin position="595"/>
        <end position="638"/>
    </location>
</feature>
<gene>
    <name evidence="8" type="ORF">Egran_00590</name>
</gene>
<evidence type="ECO:0000313" key="8">
    <source>
        <dbReference type="EMBL" id="OXV11653.1"/>
    </source>
</evidence>
<dbReference type="GO" id="GO:0016020">
    <property type="term" value="C:membrane"/>
    <property type="evidence" value="ECO:0007669"/>
    <property type="project" value="UniProtKB-SubCell"/>
</dbReference>
<dbReference type="GO" id="GO:0012505">
    <property type="term" value="C:endomembrane system"/>
    <property type="evidence" value="ECO:0007669"/>
    <property type="project" value="TreeGrafter"/>
</dbReference>
<dbReference type="Proteomes" id="UP000243515">
    <property type="component" value="Unassembled WGS sequence"/>
</dbReference>
<accession>A0A232M5I1</accession>
<keyword evidence="9" id="KW-1185">Reference proteome</keyword>
<evidence type="ECO:0000256" key="5">
    <source>
        <dbReference type="ARBA" id="ARBA00023136"/>
    </source>
</evidence>
<evidence type="ECO:0008006" key="10">
    <source>
        <dbReference type="Google" id="ProtNLM"/>
    </source>
</evidence>
<dbReference type="PANTHER" id="PTHR21347:SF0">
    <property type="entry name" value="LIPID SCRAMBLASE CLPTM1L"/>
    <property type="match status" value="1"/>
</dbReference>
<keyword evidence="3 7" id="KW-0812">Transmembrane</keyword>
<comment type="subcellular location">
    <subcellularLocation>
        <location evidence="1">Membrane</location>
        <topology evidence="1">Multi-pass membrane protein</topology>
    </subcellularLocation>
</comment>
<keyword evidence="5 7" id="KW-0472">Membrane</keyword>
<keyword evidence="4 7" id="KW-1133">Transmembrane helix</keyword>
<reference evidence="8 9" key="1">
    <citation type="journal article" date="2015" name="Environ. Microbiol.">
        <title>Metagenome sequence of Elaphomyces granulatus from sporocarp tissue reveals Ascomycota ectomycorrhizal fingerprints of genome expansion and a Proteobacteria-rich microbiome.</title>
        <authorList>
            <person name="Quandt C.A."/>
            <person name="Kohler A."/>
            <person name="Hesse C.N."/>
            <person name="Sharpton T.J."/>
            <person name="Martin F."/>
            <person name="Spatafora J.W."/>
        </authorList>
    </citation>
    <scope>NUCLEOTIDE SEQUENCE [LARGE SCALE GENOMIC DNA]</scope>
    <source>
        <strain evidence="8 9">OSC145934</strain>
    </source>
</reference>
<protein>
    <recommendedName>
        <fullName evidence="10">Cleft lip and palate transmembrane protein 1</fullName>
    </recommendedName>
</protein>
<dbReference type="AlphaFoldDB" id="A0A232M5I1"/>
<evidence type="ECO:0000256" key="4">
    <source>
        <dbReference type="ARBA" id="ARBA00022989"/>
    </source>
</evidence>
<feature type="transmembrane region" description="Helical" evidence="7">
    <location>
        <begin position="498"/>
        <end position="524"/>
    </location>
</feature>
<sequence length="638" mass="72884">MPEQRQRRDEQEQTSPFRTVLQGLAFFLLTQFILNQFFGSKQQGGGTKVQTANLPAFTDRPSLSDVSNYGPVPGAIAPIWPANSTLDISVCVSPSIQFLGFPAVAKSALVVQEKNFRMADFSENRDIAASIKVPKEVQRNGTLWAHFFVGLAGSQLDPTTKDYDTDKAVHFTRPLNQYLPKKKTKKLKNLLTSRDDTDEVVDEKPATQIVSYYHPNFTVSVISDSGIQRYQVMHPALRQHVQLESTGARDITGQNGWYYPIVFMNTFWQLKSHMVELNSTVETLPIHITLNNLQNWKFSMIASMDEGMKQTARQAASGASMPAGSDGTEFEMLKEILLDTNIYLLCTTVVVSILHMIFETLAFKNDISHWRKKKDIVGTSVRTILANVFMQTIILLYLLDNRESTSWMIFASQGFGIVLEAWKITKTVNVRFRIPPPNSYFSFLPYIVVFEDKHKLSETEKKTQEYDEIAFKWLYIFAVPLLAAYAVYSLFYQTHKSWYSYIIETLVGSVYAYGFLMMVPSLYINYRLKSVAHMPGRALTYKFLNTFIDDLFAFTIKMPWLHRLATLRDDVIFFIWVYQSWKYKVDYKRVNEFGQGGESDEEDDNAGDTSKVNAAEKPTNSAKISRKDISGSSARRRK</sequence>
<evidence type="ECO:0000256" key="2">
    <source>
        <dbReference type="ARBA" id="ARBA00009310"/>
    </source>
</evidence>
<dbReference type="OrthoDB" id="378564at2759"/>
<comment type="similarity">
    <text evidence="2">Belongs to the CLPTM1 family.</text>
</comment>
<evidence type="ECO:0000256" key="7">
    <source>
        <dbReference type="SAM" id="Phobius"/>
    </source>
</evidence>
<feature type="transmembrane region" description="Helical" evidence="7">
    <location>
        <begin position="473"/>
        <end position="492"/>
    </location>
</feature>
<feature type="transmembrane region" description="Helical" evidence="7">
    <location>
        <begin position="375"/>
        <end position="399"/>
    </location>
</feature>
<evidence type="ECO:0000256" key="1">
    <source>
        <dbReference type="ARBA" id="ARBA00004141"/>
    </source>
</evidence>
<evidence type="ECO:0000256" key="6">
    <source>
        <dbReference type="SAM" id="MobiDB-lite"/>
    </source>
</evidence>
<proteinExistence type="inferred from homology"/>
<evidence type="ECO:0000313" key="9">
    <source>
        <dbReference type="Proteomes" id="UP000243515"/>
    </source>
</evidence>
<evidence type="ECO:0000256" key="3">
    <source>
        <dbReference type="ARBA" id="ARBA00022692"/>
    </source>
</evidence>
<dbReference type="PANTHER" id="PTHR21347">
    <property type="entry name" value="CLEFT LIP AND PALATE ASSOCIATED TRANSMEMBRANE PROTEIN-RELATED"/>
    <property type="match status" value="1"/>
</dbReference>
<feature type="compositionally biased region" description="Polar residues" evidence="6">
    <location>
        <begin position="607"/>
        <end position="623"/>
    </location>
</feature>